<dbReference type="Pfam" id="PF05402">
    <property type="entry name" value="PqqD"/>
    <property type="match status" value="1"/>
</dbReference>
<sequence>MEGGRPRLLPKARLRFDQVRGRHVLLLPERAVILSETAAEILRLCDGGRTGAELVQTLERKYPGAELGGDVAEFLGEAVKKRWVEWVLPP</sequence>
<dbReference type="GO" id="GO:0018189">
    <property type="term" value="P:pyrroloquinoline quinone biosynthetic process"/>
    <property type="evidence" value="ECO:0007669"/>
    <property type="project" value="UniProtKB-UniPathway"/>
</dbReference>
<dbReference type="Proteomes" id="UP000318509">
    <property type="component" value="Unassembled WGS sequence"/>
</dbReference>
<dbReference type="GO" id="GO:0048038">
    <property type="term" value="F:quinone binding"/>
    <property type="evidence" value="ECO:0007669"/>
    <property type="project" value="InterPro"/>
</dbReference>
<evidence type="ECO:0000256" key="2">
    <source>
        <dbReference type="ARBA" id="ARBA00011741"/>
    </source>
</evidence>
<dbReference type="InterPro" id="IPR008792">
    <property type="entry name" value="PQQD"/>
</dbReference>
<keyword evidence="3" id="KW-0884">PQQ biosynthesis</keyword>
<comment type="pathway">
    <text evidence="1">Cofactor biosynthesis; pyrroloquinoline quinone biosynthesis.</text>
</comment>
<name>A0A537K4Q3_9BACT</name>
<protein>
    <submittedName>
        <fullName evidence="4">Pyrroloquinoline quinone biosynthesis peptide chaperone PqqD</fullName>
    </submittedName>
</protein>
<dbReference type="Gene3D" id="1.10.10.1150">
    <property type="entry name" value="Coenzyme PQQ synthesis protein D (PqqD)"/>
    <property type="match status" value="1"/>
</dbReference>
<comment type="subunit">
    <text evidence="2">Monomer. Interacts with PqqE.</text>
</comment>
<dbReference type="InterPro" id="IPR022479">
    <property type="entry name" value="PqqD_bac"/>
</dbReference>
<comment type="caution">
    <text evidence="4">The sequence shown here is derived from an EMBL/GenBank/DDBJ whole genome shotgun (WGS) entry which is preliminary data.</text>
</comment>
<accession>A0A537K4Q3</accession>
<gene>
    <name evidence="4" type="primary">pqqD</name>
    <name evidence="4" type="ORF">E6H00_06815</name>
</gene>
<evidence type="ECO:0000256" key="1">
    <source>
        <dbReference type="ARBA" id="ARBA00004886"/>
    </source>
</evidence>
<dbReference type="NCBIfam" id="TIGR03859">
    <property type="entry name" value="PQQ_PqqD"/>
    <property type="match status" value="1"/>
</dbReference>
<evidence type="ECO:0000313" key="5">
    <source>
        <dbReference type="Proteomes" id="UP000318509"/>
    </source>
</evidence>
<dbReference type="EMBL" id="VBAK01000112">
    <property type="protein sequence ID" value="TMI90502.1"/>
    <property type="molecule type" value="Genomic_DNA"/>
</dbReference>
<evidence type="ECO:0000313" key="4">
    <source>
        <dbReference type="EMBL" id="TMI90502.1"/>
    </source>
</evidence>
<dbReference type="InterPro" id="IPR041881">
    <property type="entry name" value="PqqD_sf"/>
</dbReference>
<reference evidence="4 5" key="1">
    <citation type="journal article" date="2019" name="Nat. Microbiol.">
        <title>Mediterranean grassland soil C-N compound turnover is dependent on rainfall and depth, and is mediated by genomically divergent microorganisms.</title>
        <authorList>
            <person name="Diamond S."/>
            <person name="Andeer P.F."/>
            <person name="Li Z."/>
            <person name="Crits-Christoph A."/>
            <person name="Burstein D."/>
            <person name="Anantharaman K."/>
            <person name="Lane K.R."/>
            <person name="Thomas B.C."/>
            <person name="Pan C."/>
            <person name="Northen T.R."/>
            <person name="Banfield J.F."/>
        </authorList>
    </citation>
    <scope>NUCLEOTIDE SEQUENCE [LARGE SCALE GENOMIC DNA]</scope>
    <source>
        <strain evidence="4">NP_3</strain>
    </source>
</reference>
<dbReference type="AlphaFoldDB" id="A0A537K4Q3"/>
<organism evidence="4 5">
    <name type="scientific">Candidatus Segetimicrobium genomatis</name>
    <dbReference type="NCBI Taxonomy" id="2569760"/>
    <lineage>
        <taxon>Bacteria</taxon>
        <taxon>Bacillati</taxon>
        <taxon>Candidatus Sysuimicrobiota</taxon>
        <taxon>Candidatus Sysuimicrobiia</taxon>
        <taxon>Candidatus Sysuimicrobiales</taxon>
        <taxon>Candidatus Segetimicrobiaceae</taxon>
        <taxon>Candidatus Segetimicrobium</taxon>
    </lineage>
</organism>
<proteinExistence type="predicted"/>
<dbReference type="UniPathway" id="UPA00539"/>
<evidence type="ECO:0000256" key="3">
    <source>
        <dbReference type="ARBA" id="ARBA00022905"/>
    </source>
</evidence>